<dbReference type="SMART" id="SM00347">
    <property type="entry name" value="HTH_MARR"/>
    <property type="match status" value="1"/>
</dbReference>
<dbReference type="EMBL" id="DWVZ01000200">
    <property type="protein sequence ID" value="HJC64758.1"/>
    <property type="molecule type" value="Genomic_DNA"/>
</dbReference>
<dbReference type="InterPro" id="IPR000835">
    <property type="entry name" value="HTH_MarR-typ"/>
</dbReference>
<feature type="region of interest" description="Disordered" evidence="1">
    <location>
        <begin position="159"/>
        <end position="178"/>
    </location>
</feature>
<dbReference type="InterPro" id="IPR036390">
    <property type="entry name" value="WH_DNA-bd_sf"/>
</dbReference>
<organism evidence="3 4">
    <name type="scientific">Candidatus Blautia merdavium</name>
    <dbReference type="NCBI Taxonomy" id="2838494"/>
    <lineage>
        <taxon>Bacteria</taxon>
        <taxon>Bacillati</taxon>
        <taxon>Bacillota</taxon>
        <taxon>Clostridia</taxon>
        <taxon>Lachnospirales</taxon>
        <taxon>Lachnospiraceae</taxon>
        <taxon>Blautia</taxon>
    </lineage>
</organism>
<dbReference type="Proteomes" id="UP000823886">
    <property type="component" value="Unassembled WGS sequence"/>
</dbReference>
<evidence type="ECO:0000313" key="4">
    <source>
        <dbReference type="Proteomes" id="UP000823886"/>
    </source>
</evidence>
<dbReference type="GO" id="GO:0006950">
    <property type="term" value="P:response to stress"/>
    <property type="evidence" value="ECO:0007669"/>
    <property type="project" value="TreeGrafter"/>
</dbReference>
<feature type="domain" description="HTH marR-type" evidence="2">
    <location>
        <begin position="1"/>
        <end position="149"/>
    </location>
</feature>
<dbReference type="InterPro" id="IPR036388">
    <property type="entry name" value="WH-like_DNA-bd_sf"/>
</dbReference>
<dbReference type="PROSITE" id="PS50995">
    <property type="entry name" value="HTH_MARR_2"/>
    <property type="match status" value="1"/>
</dbReference>
<reference evidence="3" key="1">
    <citation type="journal article" date="2021" name="PeerJ">
        <title>Extensive microbial diversity within the chicken gut microbiome revealed by metagenomics and culture.</title>
        <authorList>
            <person name="Gilroy R."/>
            <person name="Ravi A."/>
            <person name="Getino M."/>
            <person name="Pursley I."/>
            <person name="Horton D.L."/>
            <person name="Alikhan N.F."/>
            <person name="Baker D."/>
            <person name="Gharbi K."/>
            <person name="Hall N."/>
            <person name="Watson M."/>
            <person name="Adriaenssens E.M."/>
            <person name="Foster-Nyarko E."/>
            <person name="Jarju S."/>
            <person name="Secka A."/>
            <person name="Antonio M."/>
            <person name="Oren A."/>
            <person name="Chaudhuri R.R."/>
            <person name="La Ragione R."/>
            <person name="Hildebrand F."/>
            <person name="Pallen M.J."/>
        </authorList>
    </citation>
    <scope>NUCLEOTIDE SEQUENCE</scope>
    <source>
        <strain evidence="3">ChiBcec2-3848</strain>
    </source>
</reference>
<protein>
    <submittedName>
        <fullName evidence="3">MarR family transcriptional regulator</fullName>
    </submittedName>
</protein>
<evidence type="ECO:0000313" key="3">
    <source>
        <dbReference type="EMBL" id="HJC64758.1"/>
    </source>
</evidence>
<evidence type="ECO:0000256" key="1">
    <source>
        <dbReference type="SAM" id="MobiDB-lite"/>
    </source>
</evidence>
<dbReference type="PANTHER" id="PTHR33164">
    <property type="entry name" value="TRANSCRIPTIONAL REGULATOR, MARR FAMILY"/>
    <property type="match status" value="1"/>
</dbReference>
<dbReference type="Gene3D" id="1.10.10.10">
    <property type="entry name" value="Winged helix-like DNA-binding domain superfamily/Winged helix DNA-binding domain"/>
    <property type="match status" value="1"/>
</dbReference>
<comment type="caution">
    <text evidence="3">The sequence shown here is derived from an EMBL/GenBank/DDBJ whole genome shotgun (WGS) entry which is preliminary data.</text>
</comment>
<accession>A0A9D2PPB0</accession>
<gene>
    <name evidence="3" type="ORF">H9753_14280</name>
</gene>
<reference evidence="3" key="2">
    <citation type="submission" date="2021-04" db="EMBL/GenBank/DDBJ databases">
        <authorList>
            <person name="Gilroy R."/>
        </authorList>
    </citation>
    <scope>NUCLEOTIDE SEQUENCE</scope>
    <source>
        <strain evidence="3">ChiBcec2-3848</strain>
    </source>
</reference>
<dbReference type="PANTHER" id="PTHR33164:SF43">
    <property type="entry name" value="HTH-TYPE TRANSCRIPTIONAL REPRESSOR YETL"/>
    <property type="match status" value="1"/>
</dbReference>
<dbReference type="AlphaFoldDB" id="A0A9D2PPB0"/>
<dbReference type="SUPFAM" id="SSF46785">
    <property type="entry name" value="Winged helix' DNA-binding domain"/>
    <property type="match status" value="1"/>
</dbReference>
<sequence>MQIQELIQRFSGSTDRQCKAIFSTIFIIGNRLQTLFDHNIPEITLKQFMLLSVIRQSKEPLTFTESGKLLGCSRQNIKKLAYALEKKGFVDVKKKENDIRAFQICPTEKCGQYFETVFFSYQKDLNHLFEIYSDEEIQQLFRLMMKLYDGTDHLEQKLRKEKTREKKQLSLQKGDAHE</sequence>
<name>A0A9D2PPB0_9FIRM</name>
<dbReference type="GO" id="GO:0003700">
    <property type="term" value="F:DNA-binding transcription factor activity"/>
    <property type="evidence" value="ECO:0007669"/>
    <property type="project" value="InterPro"/>
</dbReference>
<dbReference type="InterPro" id="IPR039422">
    <property type="entry name" value="MarR/SlyA-like"/>
</dbReference>
<evidence type="ECO:0000259" key="2">
    <source>
        <dbReference type="PROSITE" id="PS50995"/>
    </source>
</evidence>
<proteinExistence type="predicted"/>
<dbReference type="Pfam" id="PF01047">
    <property type="entry name" value="MarR"/>
    <property type="match status" value="1"/>
</dbReference>